<dbReference type="Pfam" id="PF12539">
    <property type="entry name" value="Csm1"/>
    <property type="match status" value="1"/>
</dbReference>
<feature type="coiled-coil region" evidence="1">
    <location>
        <begin position="187"/>
        <end position="240"/>
    </location>
</feature>
<evidence type="ECO:0000256" key="1">
    <source>
        <dbReference type="SAM" id="Coils"/>
    </source>
</evidence>
<evidence type="ECO:0000256" key="2">
    <source>
        <dbReference type="SAM" id="MobiDB-lite"/>
    </source>
</evidence>
<dbReference type="FunFam" id="3.90.1150.80:FF:000001">
    <property type="entry name" value="Chromosome segregation protein (Pcs1)"/>
    <property type="match status" value="1"/>
</dbReference>
<feature type="compositionally biased region" description="Polar residues" evidence="2">
    <location>
        <begin position="39"/>
        <end position="58"/>
    </location>
</feature>
<dbReference type="AlphaFoldDB" id="A0A0B4HL86"/>
<dbReference type="EMBL" id="AZNH01000005">
    <property type="protein sequence ID" value="KID90721.1"/>
    <property type="molecule type" value="Genomic_DNA"/>
</dbReference>
<dbReference type="GO" id="GO:0034506">
    <property type="term" value="C:chromosome, centromeric core domain"/>
    <property type="evidence" value="ECO:0007669"/>
    <property type="project" value="TreeGrafter"/>
</dbReference>
<reference evidence="4 5" key="1">
    <citation type="journal article" date="2014" name="Proc. Natl. Acad. Sci. U.S.A.">
        <title>Trajectory and genomic determinants of fungal-pathogen speciation and host adaptation.</title>
        <authorList>
            <person name="Hu X."/>
            <person name="Xiao G."/>
            <person name="Zheng P."/>
            <person name="Shang Y."/>
            <person name="Su Y."/>
            <person name="Zhang X."/>
            <person name="Liu X."/>
            <person name="Zhan S."/>
            <person name="St Leger R.J."/>
            <person name="Wang C."/>
        </authorList>
    </citation>
    <scope>NUCLEOTIDE SEQUENCE [LARGE SCALE GENOMIC DNA]</scope>
    <source>
        <strain evidence="4 5">ARSEF 977</strain>
    </source>
</reference>
<dbReference type="GO" id="GO:0005730">
    <property type="term" value="C:nucleolus"/>
    <property type="evidence" value="ECO:0007669"/>
    <property type="project" value="TreeGrafter"/>
</dbReference>
<feature type="domain" description="Monopolin complex subunit Csm1/Pcs1 C-terminal" evidence="3">
    <location>
        <begin position="330"/>
        <end position="416"/>
    </location>
</feature>
<keyword evidence="1" id="KW-0175">Coiled coil</keyword>
<dbReference type="Proteomes" id="UP000031192">
    <property type="component" value="Unassembled WGS sequence"/>
</dbReference>
<feature type="region of interest" description="Disordered" evidence="2">
    <location>
        <begin position="87"/>
        <end position="127"/>
    </location>
</feature>
<evidence type="ECO:0000259" key="3">
    <source>
        <dbReference type="Pfam" id="PF12539"/>
    </source>
</evidence>
<evidence type="ECO:0000313" key="4">
    <source>
        <dbReference type="EMBL" id="KID90721.1"/>
    </source>
</evidence>
<proteinExistence type="predicted"/>
<sequence length="435" mass="48007">MVLSDSEPDFDDVEAIGMPSSQELAGKAVAYKRSRDRTANSTTRVTKPFQRTTKSAKSGTGHLKLPAMARQILMEKSKNNTILQAGADGKHMDEPDKIASGKSYPNLSSSHEQGRLAGLSRNTGSSSKLYTQNIDKEHEPTFENGHEEPKSVEQLGQQETEPVIDAEEQFPAEYTNNVDEVSTQRRLGELTKKYDSLKKRHNELREVGMIAAERNFERLKQQSEENTAASNKLIQSLKEELNVQSALVKQGEQARQQLERSETNVCDLESKICGLEASLSSARSEIKSLSAKLSASRAAEACVKNPGSALKPGVMGHKSAPSEVVLAAQAREDLYGDLTGLIVRGMKRGDGGSVFDCIQTGRNGTLHFKLSLDAGDASDSYDDVQFTYRPQLDTDRDGDLIRMLPDYLVEEITFPRTQASKFYSRVIKSLTERLD</sequence>
<feature type="compositionally biased region" description="Basic and acidic residues" evidence="2">
    <location>
        <begin position="139"/>
        <end position="151"/>
    </location>
</feature>
<dbReference type="OrthoDB" id="2431049at2759"/>
<dbReference type="GO" id="GO:0033551">
    <property type="term" value="C:monopolin complex"/>
    <property type="evidence" value="ECO:0007669"/>
    <property type="project" value="InterPro"/>
</dbReference>
<dbReference type="InterPro" id="IPR038608">
    <property type="entry name" value="Csm1/Pcs1_C_sf"/>
</dbReference>
<feature type="region of interest" description="Disordered" evidence="2">
    <location>
        <begin position="32"/>
        <end position="60"/>
    </location>
</feature>
<dbReference type="InterPro" id="IPR040349">
    <property type="entry name" value="Csm1/Pcs1"/>
</dbReference>
<evidence type="ECO:0000313" key="5">
    <source>
        <dbReference type="Proteomes" id="UP000031192"/>
    </source>
</evidence>
<dbReference type="GO" id="GO:0045144">
    <property type="term" value="P:meiotic sister chromatid segregation"/>
    <property type="evidence" value="ECO:0007669"/>
    <property type="project" value="TreeGrafter"/>
</dbReference>
<dbReference type="GO" id="GO:1990644">
    <property type="term" value="F:microtubule site clamp"/>
    <property type="evidence" value="ECO:0007669"/>
    <property type="project" value="TreeGrafter"/>
</dbReference>
<dbReference type="CDD" id="cd23787">
    <property type="entry name" value="RWD_CSM1"/>
    <property type="match status" value="1"/>
</dbReference>
<organism evidence="4 5">
    <name type="scientific">Metarhizium guizhouense (strain ARSEF 977)</name>
    <dbReference type="NCBI Taxonomy" id="1276136"/>
    <lineage>
        <taxon>Eukaryota</taxon>
        <taxon>Fungi</taxon>
        <taxon>Dikarya</taxon>
        <taxon>Ascomycota</taxon>
        <taxon>Pezizomycotina</taxon>
        <taxon>Sordariomycetes</taxon>
        <taxon>Hypocreomycetidae</taxon>
        <taxon>Hypocreales</taxon>
        <taxon>Clavicipitaceae</taxon>
        <taxon>Metarhizium</taxon>
    </lineage>
</organism>
<name>A0A0B4HL86_METGA</name>
<gene>
    <name evidence="4" type="ORF">MGU_02598</name>
</gene>
<dbReference type="PANTHER" id="PTHR28006:SF1">
    <property type="entry name" value="MONOPOLIN COMPLEX SUBUNIT CSM1"/>
    <property type="match status" value="1"/>
</dbReference>
<accession>A0A0B4HL86</accession>
<feature type="compositionally biased region" description="Basic and acidic residues" evidence="2">
    <location>
        <begin position="88"/>
        <end position="99"/>
    </location>
</feature>
<dbReference type="GO" id="GO:0072686">
    <property type="term" value="C:mitotic spindle"/>
    <property type="evidence" value="ECO:0007669"/>
    <property type="project" value="TreeGrafter"/>
</dbReference>
<dbReference type="Gene3D" id="3.90.1150.80">
    <property type="match status" value="1"/>
</dbReference>
<keyword evidence="5" id="KW-1185">Reference proteome</keyword>
<dbReference type="GO" id="GO:0051315">
    <property type="term" value="P:attachment of mitotic spindle microtubules to kinetochore"/>
    <property type="evidence" value="ECO:0007669"/>
    <property type="project" value="TreeGrafter"/>
</dbReference>
<dbReference type="HOGENOM" id="CLU_029214_1_0_1"/>
<protein>
    <submittedName>
        <fullName evidence="4">Chromosome segregation protein</fullName>
    </submittedName>
</protein>
<dbReference type="InterPro" id="IPR020981">
    <property type="entry name" value="Csm1/Pcs1_C"/>
</dbReference>
<comment type="caution">
    <text evidence="4">The sequence shown here is derived from an EMBL/GenBank/DDBJ whole genome shotgun (WGS) entry which is preliminary data.</text>
</comment>
<feature type="region of interest" description="Disordered" evidence="2">
    <location>
        <begin position="139"/>
        <end position="159"/>
    </location>
</feature>
<dbReference type="PANTHER" id="PTHR28006">
    <property type="entry name" value="MONOPOLIN COMPLEX SUBUNIT CSM1"/>
    <property type="match status" value="1"/>
</dbReference>